<dbReference type="PANTHER" id="PTHR22888:SF9">
    <property type="entry name" value="CYTOCHROME C OXIDASE SUBUNIT 2"/>
    <property type="match status" value="1"/>
</dbReference>
<evidence type="ECO:0000256" key="18">
    <source>
        <dbReference type="SAM" id="SignalP"/>
    </source>
</evidence>
<keyword evidence="4 14" id="KW-0679">Respiratory chain</keyword>
<dbReference type="SUPFAM" id="SSF49503">
    <property type="entry name" value="Cupredoxins"/>
    <property type="match status" value="1"/>
</dbReference>
<dbReference type="NCBIfam" id="TIGR02866">
    <property type="entry name" value="CoxB"/>
    <property type="match status" value="1"/>
</dbReference>
<dbReference type="Pfam" id="PF02790">
    <property type="entry name" value="COX2_TM"/>
    <property type="match status" value="1"/>
</dbReference>
<feature type="compositionally biased region" description="Acidic residues" evidence="16">
    <location>
        <begin position="326"/>
        <end position="336"/>
    </location>
</feature>
<dbReference type="AlphaFoldDB" id="A0A842I1Q2"/>
<keyword evidence="3 14" id="KW-0813">Transport</keyword>
<keyword evidence="11 17" id="KW-0472">Membrane</keyword>
<dbReference type="GO" id="GO:0004129">
    <property type="term" value="F:cytochrome-c oxidase activity"/>
    <property type="evidence" value="ECO:0007669"/>
    <property type="project" value="UniProtKB-EC"/>
</dbReference>
<keyword evidence="22" id="KW-1185">Reference proteome</keyword>
<dbReference type="GO" id="GO:0016491">
    <property type="term" value="F:oxidoreductase activity"/>
    <property type="evidence" value="ECO:0007669"/>
    <property type="project" value="InterPro"/>
</dbReference>
<comment type="caution">
    <text evidence="21">The sequence shown here is derived from an EMBL/GenBank/DDBJ whole genome shotgun (WGS) entry which is preliminary data.</text>
</comment>
<dbReference type="GO" id="GO:0005886">
    <property type="term" value="C:plasma membrane"/>
    <property type="evidence" value="ECO:0007669"/>
    <property type="project" value="UniProtKB-SubCell"/>
</dbReference>
<gene>
    <name evidence="21" type="primary">coxB</name>
    <name evidence="21" type="ORF">H6P80_15830</name>
</gene>
<evidence type="ECO:0000259" key="19">
    <source>
        <dbReference type="PROSITE" id="PS50857"/>
    </source>
</evidence>
<keyword evidence="18" id="KW-0732">Signal</keyword>
<dbReference type="PRINTS" id="PR01166">
    <property type="entry name" value="CYCOXIDASEII"/>
</dbReference>
<evidence type="ECO:0000256" key="13">
    <source>
        <dbReference type="ARBA" id="ARBA00047816"/>
    </source>
</evidence>
<dbReference type="GO" id="GO:0042773">
    <property type="term" value="P:ATP synthesis coupled electron transport"/>
    <property type="evidence" value="ECO:0007669"/>
    <property type="project" value="TreeGrafter"/>
</dbReference>
<name>A0A842I1Q2_9SPHN</name>
<reference evidence="21 22" key="1">
    <citation type="submission" date="2020-08" db="EMBL/GenBank/DDBJ databases">
        <title>Draft genome sequence of Parasphingopyxis sp. GrpM-11.</title>
        <authorList>
            <person name="Oh J."/>
            <person name="Roh D.-H."/>
        </authorList>
    </citation>
    <scope>NUCLEOTIDE SEQUENCE [LARGE SCALE GENOMIC DNA]</scope>
    <source>
        <strain evidence="21 22">GrpM-11</strain>
    </source>
</reference>
<dbReference type="Pfam" id="PF00116">
    <property type="entry name" value="COX2"/>
    <property type="match status" value="1"/>
</dbReference>
<keyword evidence="9 17" id="KW-1133">Transmembrane helix</keyword>
<dbReference type="Gene3D" id="1.10.287.90">
    <property type="match status" value="1"/>
</dbReference>
<evidence type="ECO:0000313" key="22">
    <source>
        <dbReference type="Proteomes" id="UP000564378"/>
    </source>
</evidence>
<keyword evidence="8 14" id="KW-0249">Electron transport</keyword>
<evidence type="ECO:0000256" key="5">
    <source>
        <dbReference type="ARBA" id="ARBA00022692"/>
    </source>
</evidence>
<dbReference type="InterPro" id="IPR034210">
    <property type="entry name" value="CcO_II_C"/>
</dbReference>
<dbReference type="PROSITE" id="PS00078">
    <property type="entry name" value="COX2"/>
    <property type="match status" value="1"/>
</dbReference>
<evidence type="ECO:0000259" key="20">
    <source>
        <dbReference type="PROSITE" id="PS50999"/>
    </source>
</evidence>
<protein>
    <recommendedName>
        <fullName evidence="15">Cytochrome c oxidase subunit 2</fullName>
        <ecNumber evidence="15">7.1.1.9</ecNumber>
    </recommendedName>
</protein>
<dbReference type="PANTHER" id="PTHR22888">
    <property type="entry name" value="CYTOCHROME C OXIDASE, SUBUNIT II"/>
    <property type="match status" value="1"/>
</dbReference>
<evidence type="ECO:0000256" key="11">
    <source>
        <dbReference type="ARBA" id="ARBA00023136"/>
    </source>
</evidence>
<evidence type="ECO:0000256" key="4">
    <source>
        <dbReference type="ARBA" id="ARBA00022660"/>
    </source>
</evidence>
<evidence type="ECO:0000256" key="1">
    <source>
        <dbReference type="ARBA" id="ARBA00004141"/>
    </source>
</evidence>
<comment type="function">
    <text evidence="12 15">Subunits I and II form the functional core of the enzyme complex. Electrons originating in cytochrome c are transferred via heme a and Cu(A) to the binuclear center formed by heme a3 and Cu(B).</text>
</comment>
<dbReference type="EMBL" id="JACJVJ010000003">
    <property type="protein sequence ID" value="MBC2779095.1"/>
    <property type="molecule type" value="Genomic_DNA"/>
</dbReference>
<proteinExistence type="inferred from homology"/>
<sequence>MRIVTNLLLAAGLAAASLSVTSSVGAMAPQTELAPAPEAELAPAPDVESDAAAAAATAEEAPAFEYAEPTEGIGTPVDGGMTLPEQVTEVGQDALWFHNALLLPIITVISLLVLFLLLWVIARFNRRSNPTPSKTTHNTFLEVLWTLVPVLILVGIAIPSINLLQAQYNLPEGETVTVKVTGNQWYWTYEYPDHGEIMLISNMLPEEADAQEGQRFRTDADGPRLLGVDERMVIPAGTNVRFLVTAADVIHSFAVPAFWTKIDAVPGRLNERWVRVDRPGVYFGQCSELCGARHAFMPIAVEVVSPEDFERWVLAQGGSMPGAEAETSDDAAEDTATDTSAAEAAETAS</sequence>
<dbReference type="PROSITE" id="PS50857">
    <property type="entry name" value="COX2_CUA"/>
    <property type="match status" value="1"/>
</dbReference>
<accession>A0A842I1Q2</accession>
<comment type="catalytic activity">
    <reaction evidence="13 15">
        <text>4 Fe(II)-[cytochrome c] + O2 + 8 H(+)(in) = 4 Fe(III)-[cytochrome c] + 2 H2O + 4 H(+)(out)</text>
        <dbReference type="Rhea" id="RHEA:11436"/>
        <dbReference type="Rhea" id="RHEA-COMP:10350"/>
        <dbReference type="Rhea" id="RHEA-COMP:14399"/>
        <dbReference type="ChEBI" id="CHEBI:15377"/>
        <dbReference type="ChEBI" id="CHEBI:15378"/>
        <dbReference type="ChEBI" id="CHEBI:15379"/>
        <dbReference type="ChEBI" id="CHEBI:29033"/>
        <dbReference type="ChEBI" id="CHEBI:29034"/>
        <dbReference type="EC" id="7.1.1.9"/>
    </reaction>
</comment>
<evidence type="ECO:0000256" key="15">
    <source>
        <dbReference type="RuleBase" id="RU004024"/>
    </source>
</evidence>
<dbReference type="InterPro" id="IPR014222">
    <property type="entry name" value="Cyt_c_oxidase_su2"/>
</dbReference>
<keyword evidence="10 15" id="KW-0186">Copper</keyword>
<evidence type="ECO:0000256" key="6">
    <source>
        <dbReference type="ARBA" id="ARBA00022723"/>
    </source>
</evidence>
<dbReference type="PROSITE" id="PS50999">
    <property type="entry name" value="COX2_TM"/>
    <property type="match status" value="1"/>
</dbReference>
<evidence type="ECO:0000256" key="3">
    <source>
        <dbReference type="ARBA" id="ARBA00022448"/>
    </source>
</evidence>
<dbReference type="InterPro" id="IPR036257">
    <property type="entry name" value="Cyt_c_oxidase_su2_TM_sf"/>
</dbReference>
<dbReference type="InterPro" id="IPR008972">
    <property type="entry name" value="Cupredoxin"/>
</dbReference>
<dbReference type="CDD" id="cd13912">
    <property type="entry name" value="CcO_II_C"/>
    <property type="match status" value="1"/>
</dbReference>
<dbReference type="EC" id="7.1.1.9" evidence="15"/>
<feature type="chain" id="PRO_5032862303" description="Cytochrome c oxidase subunit 2" evidence="18">
    <location>
        <begin position="29"/>
        <end position="349"/>
    </location>
</feature>
<dbReference type="Gene3D" id="2.60.40.420">
    <property type="entry name" value="Cupredoxins - blue copper proteins"/>
    <property type="match status" value="1"/>
</dbReference>
<feature type="transmembrane region" description="Helical" evidence="17">
    <location>
        <begin position="143"/>
        <end position="164"/>
    </location>
</feature>
<feature type="domain" description="Cytochrome oxidase subunit II transmembrane region profile" evidence="20">
    <location>
        <begin position="75"/>
        <end position="171"/>
    </location>
</feature>
<dbReference type="InterPro" id="IPR002429">
    <property type="entry name" value="CcO_II-like_C"/>
</dbReference>
<dbReference type="GO" id="GO:0005507">
    <property type="term" value="F:copper ion binding"/>
    <property type="evidence" value="ECO:0007669"/>
    <property type="project" value="InterPro"/>
</dbReference>
<evidence type="ECO:0000256" key="10">
    <source>
        <dbReference type="ARBA" id="ARBA00023008"/>
    </source>
</evidence>
<keyword evidence="6 15" id="KW-0479">Metal-binding</keyword>
<keyword evidence="7" id="KW-1278">Translocase</keyword>
<evidence type="ECO:0000256" key="16">
    <source>
        <dbReference type="SAM" id="MobiDB-lite"/>
    </source>
</evidence>
<dbReference type="InterPro" id="IPR011759">
    <property type="entry name" value="Cyt_c_oxidase_su2_TM_dom"/>
</dbReference>
<evidence type="ECO:0000256" key="8">
    <source>
        <dbReference type="ARBA" id="ARBA00022982"/>
    </source>
</evidence>
<evidence type="ECO:0000256" key="2">
    <source>
        <dbReference type="ARBA" id="ARBA00007866"/>
    </source>
</evidence>
<feature type="compositionally biased region" description="Low complexity" evidence="16">
    <location>
        <begin position="337"/>
        <end position="349"/>
    </location>
</feature>
<evidence type="ECO:0000256" key="12">
    <source>
        <dbReference type="ARBA" id="ARBA00024688"/>
    </source>
</evidence>
<comment type="subcellular location">
    <subcellularLocation>
        <location evidence="14">Cell membrane</location>
        <topology evidence="14">Multi-pass membrane protein</topology>
    </subcellularLocation>
    <subcellularLocation>
        <location evidence="1">Membrane</location>
        <topology evidence="1">Multi-pass membrane protein</topology>
    </subcellularLocation>
</comment>
<evidence type="ECO:0000256" key="9">
    <source>
        <dbReference type="ARBA" id="ARBA00022989"/>
    </source>
</evidence>
<feature type="region of interest" description="Disordered" evidence="16">
    <location>
        <begin position="316"/>
        <end position="349"/>
    </location>
</feature>
<comment type="cofactor">
    <cofactor evidence="15">
        <name>Cu cation</name>
        <dbReference type="ChEBI" id="CHEBI:23378"/>
    </cofactor>
    <text evidence="15">Binds a copper A center.</text>
</comment>
<evidence type="ECO:0000256" key="17">
    <source>
        <dbReference type="SAM" id="Phobius"/>
    </source>
</evidence>
<dbReference type="Proteomes" id="UP000564378">
    <property type="component" value="Unassembled WGS sequence"/>
</dbReference>
<feature type="domain" description="Cytochrome oxidase subunit II copper A binding" evidence="19">
    <location>
        <begin position="173"/>
        <end position="315"/>
    </location>
</feature>
<keyword evidence="5 14" id="KW-0812">Transmembrane</keyword>
<feature type="signal peptide" evidence="18">
    <location>
        <begin position="1"/>
        <end position="28"/>
    </location>
</feature>
<dbReference type="SUPFAM" id="SSF81464">
    <property type="entry name" value="Cytochrome c oxidase subunit II-like, transmembrane region"/>
    <property type="match status" value="1"/>
</dbReference>
<dbReference type="InterPro" id="IPR001505">
    <property type="entry name" value="Copper_CuA"/>
</dbReference>
<evidence type="ECO:0000313" key="21">
    <source>
        <dbReference type="EMBL" id="MBC2779095.1"/>
    </source>
</evidence>
<comment type="similarity">
    <text evidence="2 14">Belongs to the cytochrome c oxidase subunit 2 family.</text>
</comment>
<feature type="transmembrane region" description="Helical" evidence="17">
    <location>
        <begin position="101"/>
        <end position="122"/>
    </location>
</feature>
<organism evidence="21 22">
    <name type="scientific">Parasphingopyxis marina</name>
    <dbReference type="NCBI Taxonomy" id="2761622"/>
    <lineage>
        <taxon>Bacteria</taxon>
        <taxon>Pseudomonadati</taxon>
        <taxon>Pseudomonadota</taxon>
        <taxon>Alphaproteobacteria</taxon>
        <taxon>Sphingomonadales</taxon>
        <taxon>Sphingomonadaceae</taxon>
        <taxon>Parasphingopyxis</taxon>
    </lineage>
</organism>
<evidence type="ECO:0000256" key="14">
    <source>
        <dbReference type="RuleBase" id="RU000456"/>
    </source>
</evidence>
<dbReference type="InterPro" id="IPR045187">
    <property type="entry name" value="CcO_II"/>
</dbReference>
<evidence type="ECO:0000256" key="7">
    <source>
        <dbReference type="ARBA" id="ARBA00022967"/>
    </source>
</evidence>